<keyword evidence="7" id="KW-1185">Reference proteome</keyword>
<dbReference type="GO" id="GO:0006412">
    <property type="term" value="P:translation"/>
    <property type="evidence" value="ECO:0007669"/>
    <property type="project" value="UniProtKB-UniRule"/>
</dbReference>
<dbReference type="NCBIfam" id="TIGR00059">
    <property type="entry name" value="L17"/>
    <property type="match status" value="1"/>
</dbReference>
<dbReference type="InterPro" id="IPR000456">
    <property type="entry name" value="Ribosomal_bL17"/>
</dbReference>
<evidence type="ECO:0000256" key="4">
    <source>
        <dbReference type="HAMAP-Rule" id="MF_01368"/>
    </source>
</evidence>
<gene>
    <name evidence="4 6" type="primary">rplQ</name>
    <name evidence="6" type="ORF">HFQ13_01590</name>
</gene>
<dbReference type="Proteomes" id="UP001197378">
    <property type="component" value="Unassembled WGS sequence"/>
</dbReference>
<dbReference type="EMBL" id="JAAXYO010000028">
    <property type="protein sequence ID" value="MBU2786918.1"/>
    <property type="molecule type" value="Genomic_DNA"/>
</dbReference>
<dbReference type="InterPro" id="IPR047859">
    <property type="entry name" value="Ribosomal_bL17_CS"/>
</dbReference>
<evidence type="ECO:0000313" key="6">
    <source>
        <dbReference type="EMBL" id="MBU2786918.1"/>
    </source>
</evidence>
<protein>
    <recommendedName>
        <fullName evidence="4">Large ribosomal subunit protein bL17</fullName>
    </recommendedName>
</protein>
<keyword evidence="2 4" id="KW-0689">Ribosomal protein</keyword>
<dbReference type="PROSITE" id="PS01167">
    <property type="entry name" value="RIBOSOMAL_L17"/>
    <property type="match status" value="1"/>
</dbReference>
<evidence type="ECO:0000256" key="3">
    <source>
        <dbReference type="ARBA" id="ARBA00023274"/>
    </source>
</evidence>
<dbReference type="GO" id="GO:0003735">
    <property type="term" value="F:structural constituent of ribosome"/>
    <property type="evidence" value="ECO:0007669"/>
    <property type="project" value="InterPro"/>
</dbReference>
<dbReference type="Pfam" id="PF01196">
    <property type="entry name" value="Ribosomal_L17"/>
    <property type="match status" value="1"/>
</dbReference>
<evidence type="ECO:0000256" key="2">
    <source>
        <dbReference type="ARBA" id="ARBA00022980"/>
    </source>
</evidence>
<dbReference type="Gene3D" id="3.90.1030.10">
    <property type="entry name" value="Ribosomal protein L17"/>
    <property type="match status" value="1"/>
</dbReference>
<dbReference type="GO" id="GO:0022625">
    <property type="term" value="C:cytosolic large ribosomal subunit"/>
    <property type="evidence" value="ECO:0007669"/>
    <property type="project" value="TreeGrafter"/>
</dbReference>
<dbReference type="InterPro" id="IPR036373">
    <property type="entry name" value="Ribosomal_bL17_sf"/>
</dbReference>
<dbReference type="PANTHER" id="PTHR14413:SF16">
    <property type="entry name" value="LARGE RIBOSOMAL SUBUNIT PROTEIN BL17M"/>
    <property type="match status" value="1"/>
</dbReference>
<comment type="subunit">
    <text evidence="4">Part of the 50S ribosomal subunit. Contacts protein L32.</text>
</comment>
<dbReference type="FunFam" id="3.90.1030.10:FF:000001">
    <property type="entry name" value="50S ribosomal protein L17"/>
    <property type="match status" value="1"/>
</dbReference>
<dbReference type="AlphaFoldDB" id="A0AAE3CIK6"/>
<keyword evidence="3 4" id="KW-0687">Ribonucleoprotein</keyword>
<evidence type="ECO:0000256" key="5">
    <source>
        <dbReference type="RuleBase" id="RU000660"/>
    </source>
</evidence>
<dbReference type="PANTHER" id="PTHR14413">
    <property type="entry name" value="RIBOSOMAL PROTEIN L17"/>
    <property type="match status" value="1"/>
</dbReference>
<evidence type="ECO:0000256" key="1">
    <source>
        <dbReference type="ARBA" id="ARBA00008777"/>
    </source>
</evidence>
<name>A0AAE3CIK6_9PROT</name>
<reference evidence="6" key="1">
    <citation type="journal article" date="2021" name="ISME J.">
        <title>Genomic evolution of the class Acidithiobacillia: deep-branching Proteobacteria living in extreme acidic conditions.</title>
        <authorList>
            <person name="Moya-Beltran A."/>
            <person name="Beard S."/>
            <person name="Rojas-Villalobos C."/>
            <person name="Issotta F."/>
            <person name="Gallardo Y."/>
            <person name="Ulloa R."/>
            <person name="Giaveno A."/>
            <person name="Degli Esposti M."/>
            <person name="Johnson D.B."/>
            <person name="Quatrini R."/>
        </authorList>
    </citation>
    <scope>NUCLEOTIDE SEQUENCE</scope>
    <source>
        <strain evidence="6">VAN18-1</strain>
    </source>
</reference>
<dbReference type="HAMAP" id="MF_01368">
    <property type="entry name" value="Ribosomal_bL17"/>
    <property type="match status" value="1"/>
</dbReference>
<evidence type="ECO:0000313" key="7">
    <source>
        <dbReference type="Proteomes" id="UP001197378"/>
    </source>
</evidence>
<accession>A0AAE3CIK6</accession>
<organism evidence="6 7">
    <name type="scientific">Igneacidithiobacillus copahuensis</name>
    <dbReference type="NCBI Taxonomy" id="2724909"/>
    <lineage>
        <taxon>Bacteria</taxon>
        <taxon>Pseudomonadati</taxon>
        <taxon>Pseudomonadota</taxon>
        <taxon>Acidithiobacillia</taxon>
        <taxon>Acidithiobacillales</taxon>
        <taxon>Acidithiobacillaceae</taxon>
        <taxon>Igneacidithiobacillus</taxon>
    </lineage>
</organism>
<proteinExistence type="inferred from homology"/>
<sequence length="123" mass="13947">MRHGNSGKKLNRNSSHRRAMFANMMVSLFAHERIVTTLPKAKELRRFAEPMITLAKEPTVARRRLAFSRLRDRAAVVKLFDELGPHYKARPGGYLRIVKYGFRAGDNAPLAIVELVDREASAS</sequence>
<dbReference type="RefSeq" id="WP_215871567.1">
    <property type="nucleotide sequence ID" value="NZ_JAAXYO010000028.1"/>
</dbReference>
<comment type="similarity">
    <text evidence="1 4 5">Belongs to the bacterial ribosomal protein bL17 family.</text>
</comment>
<dbReference type="SUPFAM" id="SSF64263">
    <property type="entry name" value="Prokaryotic ribosomal protein L17"/>
    <property type="match status" value="1"/>
</dbReference>
<comment type="caution">
    <text evidence="6">The sequence shown here is derived from an EMBL/GenBank/DDBJ whole genome shotgun (WGS) entry which is preliminary data.</text>
</comment>